<dbReference type="PANTHER" id="PTHR33498">
    <property type="entry name" value="TRANSPOSASE FOR INSERTION SEQUENCE ELEMENT IS1557"/>
    <property type="match status" value="1"/>
</dbReference>
<sequence>MRELEELLRSLDRDLVLIESQVYEDRIELHAKMGREEAVCPYCGAKSKSVHTIYLKAFSDLPVQSRQLTIVLQRRVFFCKNSECEKSKFAERFCFVDDYGRRTKRLNERIIELAANMSALKAEEIV</sequence>
<accession>A0A101HNK1</accession>
<dbReference type="InterPro" id="IPR047951">
    <property type="entry name" value="Transpos_ISL3"/>
</dbReference>
<comment type="caution">
    <text evidence="2">The sequence shown here is derived from an EMBL/GenBank/DDBJ whole genome shotgun (WGS) entry which is preliminary data.</text>
</comment>
<dbReference type="AlphaFoldDB" id="A0A101HNK1"/>
<evidence type="ECO:0000313" key="2">
    <source>
        <dbReference type="EMBL" id="KUK79964.1"/>
    </source>
</evidence>
<reference evidence="3" key="1">
    <citation type="journal article" date="2015" name="MBio">
        <title>Genome-Resolved Metagenomic Analysis Reveals Roles for Candidate Phyla and Other Microbial Community Members in Biogeochemical Transformations in Oil Reservoirs.</title>
        <authorList>
            <person name="Hu P."/>
            <person name="Tom L."/>
            <person name="Singh A."/>
            <person name="Thomas B.C."/>
            <person name="Baker B.J."/>
            <person name="Piceno Y.M."/>
            <person name="Andersen G.L."/>
            <person name="Banfield J.F."/>
        </authorList>
    </citation>
    <scope>NUCLEOTIDE SEQUENCE [LARGE SCALE GENOMIC DNA]</scope>
</reference>
<proteinExistence type="predicted"/>
<evidence type="ECO:0000313" key="3">
    <source>
        <dbReference type="Proteomes" id="UP000054092"/>
    </source>
</evidence>
<name>A0A101HNK1_9BACT</name>
<feature type="domain" description="Transposase IS204/IS1001/IS1096/IS1165 zinc-finger" evidence="1">
    <location>
        <begin position="37"/>
        <end position="81"/>
    </location>
</feature>
<dbReference type="Pfam" id="PF14690">
    <property type="entry name" value="Zn_ribbon_ISL3"/>
    <property type="match status" value="1"/>
</dbReference>
<protein>
    <submittedName>
        <fullName evidence="2">Transposase</fullName>
    </submittedName>
</protein>
<dbReference type="Proteomes" id="UP000054092">
    <property type="component" value="Unassembled WGS sequence"/>
</dbReference>
<gene>
    <name evidence="2" type="ORF">XD94_1247</name>
</gene>
<organism evidence="2 3">
    <name type="scientific">Mesotoga prima</name>
    <dbReference type="NCBI Taxonomy" id="1184387"/>
    <lineage>
        <taxon>Bacteria</taxon>
        <taxon>Thermotogati</taxon>
        <taxon>Thermotogota</taxon>
        <taxon>Thermotogae</taxon>
        <taxon>Kosmotogales</taxon>
        <taxon>Kosmotogaceae</taxon>
        <taxon>Mesotoga</taxon>
    </lineage>
</organism>
<dbReference type="EMBL" id="LGGP01000226">
    <property type="protein sequence ID" value="KUK79964.1"/>
    <property type="molecule type" value="Genomic_DNA"/>
</dbReference>
<dbReference type="InterPro" id="IPR029261">
    <property type="entry name" value="Transposase_Znf"/>
</dbReference>
<dbReference type="PANTHER" id="PTHR33498:SF1">
    <property type="entry name" value="TRANSPOSASE FOR INSERTION SEQUENCE ELEMENT IS1557"/>
    <property type="match status" value="1"/>
</dbReference>
<feature type="non-terminal residue" evidence="2">
    <location>
        <position position="126"/>
    </location>
</feature>
<evidence type="ECO:0000259" key="1">
    <source>
        <dbReference type="Pfam" id="PF14690"/>
    </source>
</evidence>